<feature type="signal peptide" evidence="2">
    <location>
        <begin position="1"/>
        <end position="21"/>
    </location>
</feature>
<dbReference type="Pfam" id="PF11306">
    <property type="entry name" value="DUF3108"/>
    <property type="match status" value="1"/>
</dbReference>
<dbReference type="Proteomes" id="UP000315949">
    <property type="component" value="Unassembled WGS sequence"/>
</dbReference>
<reference evidence="3 4" key="1">
    <citation type="submission" date="2019-07" db="EMBL/GenBank/DDBJ databases">
        <title>Luteimonas sp. YD-1 nov., isolated from acidic soil.</title>
        <authorList>
            <person name="Zhou J."/>
        </authorList>
    </citation>
    <scope>NUCLEOTIDE SEQUENCE [LARGE SCALE GENOMIC DNA]</scope>
    <source>
        <strain evidence="3 4">YD-1</strain>
    </source>
</reference>
<sequence length="264" mass="28656">MRHALLLIAAVALAPVPGASARAQSAVQAPPADESAAAPADATPAPRALEPFLATYEAWYDGRRAGTATMQLVHDEANRWRIDLGVRGDRGFAGIVGLNIDQSTVFDLADGEYRPLAQSTTRKAALFFNRRTTGTYDWHSGAARWTGDVSKARRAPVPIRPGDMSGLLINLAVVRDAAPGRTLEYRFVDRGRARDHVYRAADATGPVEVAGLSYEALRVERTNGGNDETILWVADGVPTPVRILQREDGEDAVDLRLVEYRTLQ</sequence>
<feature type="region of interest" description="Disordered" evidence="1">
    <location>
        <begin position="24"/>
        <end position="44"/>
    </location>
</feature>
<evidence type="ECO:0000256" key="1">
    <source>
        <dbReference type="SAM" id="MobiDB-lite"/>
    </source>
</evidence>
<evidence type="ECO:0000313" key="3">
    <source>
        <dbReference type="EMBL" id="TWT18887.1"/>
    </source>
</evidence>
<dbReference type="OrthoDB" id="6007799at2"/>
<dbReference type="AlphaFoldDB" id="A0A5C5TYY7"/>
<evidence type="ECO:0000313" key="4">
    <source>
        <dbReference type="Proteomes" id="UP000315949"/>
    </source>
</evidence>
<comment type="caution">
    <text evidence="3">The sequence shown here is derived from an EMBL/GenBank/DDBJ whole genome shotgun (WGS) entry which is preliminary data.</text>
</comment>
<protein>
    <submittedName>
        <fullName evidence="3">DUF3108 domain-containing protein</fullName>
    </submittedName>
</protein>
<proteinExistence type="predicted"/>
<dbReference type="RefSeq" id="WP_146312707.1">
    <property type="nucleotide sequence ID" value="NZ_VOHE01000004.1"/>
</dbReference>
<keyword evidence="2" id="KW-0732">Signal</keyword>
<gene>
    <name evidence="3" type="ORF">FQY79_09650</name>
</gene>
<feature type="chain" id="PRO_5023074466" evidence="2">
    <location>
        <begin position="22"/>
        <end position="264"/>
    </location>
</feature>
<evidence type="ECO:0000256" key="2">
    <source>
        <dbReference type="SAM" id="SignalP"/>
    </source>
</evidence>
<accession>A0A5C5TYY7</accession>
<dbReference type="EMBL" id="VOHE01000004">
    <property type="protein sequence ID" value="TWT18887.1"/>
    <property type="molecule type" value="Genomic_DNA"/>
</dbReference>
<name>A0A5C5TYY7_9GAMM</name>
<organism evidence="3 4">
    <name type="scientific">Luteimonas wenzhouensis</name>
    <dbReference type="NCBI Taxonomy" id="2599615"/>
    <lineage>
        <taxon>Bacteria</taxon>
        <taxon>Pseudomonadati</taxon>
        <taxon>Pseudomonadota</taxon>
        <taxon>Gammaproteobacteria</taxon>
        <taxon>Lysobacterales</taxon>
        <taxon>Lysobacteraceae</taxon>
        <taxon>Luteimonas</taxon>
    </lineage>
</organism>
<keyword evidence="4" id="KW-1185">Reference proteome</keyword>
<dbReference type="InterPro" id="IPR021457">
    <property type="entry name" value="DUF3108"/>
</dbReference>